<organism evidence="3 4">
    <name type="scientific">Methylobacterium symbioticum</name>
    <dbReference type="NCBI Taxonomy" id="2584084"/>
    <lineage>
        <taxon>Bacteria</taxon>
        <taxon>Pseudomonadati</taxon>
        <taxon>Pseudomonadota</taxon>
        <taxon>Alphaproteobacteria</taxon>
        <taxon>Hyphomicrobiales</taxon>
        <taxon>Methylobacteriaceae</taxon>
        <taxon>Methylobacterium</taxon>
    </lineage>
</organism>
<feature type="transmembrane region" description="Helical" evidence="2">
    <location>
        <begin position="12"/>
        <end position="36"/>
    </location>
</feature>
<dbReference type="PANTHER" id="PTHR34219">
    <property type="entry name" value="IRON-REGULATED INNER MEMBRANE PROTEIN-RELATED"/>
    <property type="match status" value="1"/>
</dbReference>
<feature type="transmembrane region" description="Helical" evidence="2">
    <location>
        <begin position="338"/>
        <end position="360"/>
    </location>
</feature>
<gene>
    <name evidence="3" type="ORF">MET9862_01327</name>
</gene>
<evidence type="ECO:0008006" key="5">
    <source>
        <dbReference type="Google" id="ProtNLM"/>
    </source>
</evidence>
<keyword evidence="2" id="KW-0812">Transmembrane</keyword>
<feature type="transmembrane region" description="Helical" evidence="2">
    <location>
        <begin position="440"/>
        <end position="457"/>
    </location>
</feature>
<feature type="transmembrane region" description="Helical" evidence="2">
    <location>
        <begin position="180"/>
        <end position="204"/>
    </location>
</feature>
<feature type="transmembrane region" description="Helical" evidence="2">
    <location>
        <begin position="469"/>
        <end position="488"/>
    </location>
</feature>
<keyword evidence="2" id="KW-1133">Transmembrane helix</keyword>
<evidence type="ECO:0000313" key="3">
    <source>
        <dbReference type="EMBL" id="VUD70754.1"/>
    </source>
</evidence>
<dbReference type="InterPro" id="IPR005625">
    <property type="entry name" value="PepSY-ass_TM"/>
</dbReference>
<protein>
    <recommendedName>
        <fullName evidence="5">PepSY domain-containing protein</fullName>
    </recommendedName>
</protein>
<dbReference type="PANTHER" id="PTHR34219:SF4">
    <property type="entry name" value="PEPSY DOMAIN-CONTAINING PROTEIN"/>
    <property type="match status" value="1"/>
</dbReference>
<feature type="transmembrane region" description="Helical" evidence="2">
    <location>
        <begin position="410"/>
        <end position="428"/>
    </location>
</feature>
<feature type="transmembrane region" description="Helical" evidence="2">
    <location>
        <begin position="372"/>
        <end position="398"/>
    </location>
</feature>
<keyword evidence="2" id="KW-0472">Membrane</keyword>
<dbReference type="Proteomes" id="UP000410984">
    <property type="component" value="Unassembled WGS sequence"/>
</dbReference>
<reference evidence="3 4" key="1">
    <citation type="submission" date="2019-06" db="EMBL/GenBank/DDBJ databases">
        <authorList>
            <person name="Rodrigo-Torres L."/>
            <person name="Arahal R. D."/>
            <person name="Lucena T."/>
        </authorList>
    </citation>
    <scope>NUCLEOTIDE SEQUENCE [LARGE SCALE GENOMIC DNA]</scope>
    <source>
        <strain evidence="3 4">SB0023/3</strain>
    </source>
</reference>
<accession>A0A509EAN7</accession>
<evidence type="ECO:0000256" key="2">
    <source>
        <dbReference type="SAM" id="Phobius"/>
    </source>
</evidence>
<evidence type="ECO:0000313" key="4">
    <source>
        <dbReference type="Proteomes" id="UP000410984"/>
    </source>
</evidence>
<dbReference type="AlphaFoldDB" id="A0A509EAN7"/>
<dbReference type="Pfam" id="PF03929">
    <property type="entry name" value="PepSY_TM"/>
    <property type="match status" value="1"/>
</dbReference>
<sequence length="514" mass="55024">MRQGFRQSMAWLHAWSGLVVGWILFAVFVTGTASYYRAEISRWMRPELRTVQADPSQSAERAVAFLKARMPDAAGWYIEFPKPEKPVIGVHWWKSLAGPFHQALLDPETGAPTAARDTKGGDFLYRFHFELSMPPTLGRYLVGACALVLLVALVSGIVTHRRIFADFFTFRRHARSAQRGWLDAHNVAGVLALPFHLMITYTGLVTLAPLYMPWGVQTAYKGDEIRFFTEAGMMPEMPVPVGRPGSLAPIAPIVAAATARIGEAPEGMAIYSPGDARPTVVAIFEEPHGLAHLHPQIAFDGATGAIHGEAGTARAATVTSAVMVGIHEAHFAGPVLRALFFLCGVMGAATVATGLVLWTVARAPKGAQAAGVGLALVQVLNLGTIVGMPAAIAGYFLANRLLPIGLADRAAWEIGSFFGVWGLVAVLGALRPASRRWPEALRLAGALYLAVPVVSALTTGEHLLRDTRFLGFDLAMLALGAGLIVAAHKAGRRHASARDSRRSPGMTGEEALRA</sequence>
<dbReference type="EMBL" id="CABFPH010000012">
    <property type="protein sequence ID" value="VUD70754.1"/>
    <property type="molecule type" value="Genomic_DNA"/>
</dbReference>
<evidence type="ECO:0000256" key="1">
    <source>
        <dbReference type="SAM" id="MobiDB-lite"/>
    </source>
</evidence>
<dbReference type="RefSeq" id="WP_142582315.1">
    <property type="nucleotide sequence ID" value="NZ_CABFPH010000012.1"/>
</dbReference>
<feature type="region of interest" description="Disordered" evidence="1">
    <location>
        <begin position="495"/>
        <end position="514"/>
    </location>
</feature>
<dbReference type="OrthoDB" id="9776609at2"/>
<feature type="transmembrane region" description="Helical" evidence="2">
    <location>
        <begin position="140"/>
        <end position="159"/>
    </location>
</feature>
<name>A0A509EAN7_9HYPH</name>
<proteinExistence type="predicted"/>
<keyword evidence="4" id="KW-1185">Reference proteome</keyword>